<evidence type="ECO:0000259" key="1">
    <source>
        <dbReference type="Pfam" id="PF01695"/>
    </source>
</evidence>
<dbReference type="Gene3D" id="3.40.50.300">
    <property type="entry name" value="P-loop containing nucleotide triphosphate hydrolases"/>
    <property type="match status" value="1"/>
</dbReference>
<name>A0A9X2CFE7_9GAMM</name>
<feature type="domain" description="IstB-like ATP-binding" evidence="1">
    <location>
        <begin position="19"/>
        <end position="233"/>
    </location>
</feature>
<dbReference type="PANTHER" id="PTHR30050">
    <property type="entry name" value="CHROMOSOMAL REPLICATION INITIATOR PROTEIN DNAA"/>
    <property type="match status" value="1"/>
</dbReference>
<dbReference type="GO" id="GO:0005524">
    <property type="term" value="F:ATP binding"/>
    <property type="evidence" value="ECO:0007669"/>
    <property type="project" value="UniProtKB-KW"/>
</dbReference>
<dbReference type="Pfam" id="PF01695">
    <property type="entry name" value="IstB_IS21"/>
    <property type="match status" value="1"/>
</dbReference>
<dbReference type="GO" id="GO:0006260">
    <property type="term" value="P:DNA replication"/>
    <property type="evidence" value="ECO:0007669"/>
    <property type="project" value="TreeGrafter"/>
</dbReference>
<evidence type="ECO:0000313" key="3">
    <source>
        <dbReference type="Proteomes" id="UP001139293"/>
    </source>
</evidence>
<dbReference type="AlphaFoldDB" id="A0A9X2CFE7"/>
<dbReference type="SUPFAM" id="SSF52540">
    <property type="entry name" value="P-loop containing nucleoside triphosphate hydrolases"/>
    <property type="match status" value="1"/>
</dbReference>
<dbReference type="Proteomes" id="UP001139293">
    <property type="component" value="Unassembled WGS sequence"/>
</dbReference>
<dbReference type="InterPro" id="IPR002611">
    <property type="entry name" value="IstB_ATP-bd"/>
</dbReference>
<dbReference type="InterPro" id="IPR027417">
    <property type="entry name" value="P-loop_NTPase"/>
</dbReference>
<dbReference type="InterPro" id="IPR028350">
    <property type="entry name" value="DNAC/IstB-like"/>
</dbReference>
<reference evidence="2" key="1">
    <citation type="submission" date="2022-01" db="EMBL/GenBank/DDBJ databases">
        <title>Whole genome-based taxonomy of the Shewanellaceae.</title>
        <authorList>
            <person name="Martin-Rodriguez A.J."/>
        </authorList>
    </citation>
    <scope>NUCLEOTIDE SEQUENCE</scope>
    <source>
        <strain evidence="2">KCTC 23973</strain>
    </source>
</reference>
<proteinExistence type="predicted"/>
<dbReference type="PANTHER" id="PTHR30050:SF4">
    <property type="entry name" value="ATP-BINDING PROTEIN RV3427C IN INSERTION SEQUENCE-RELATED"/>
    <property type="match status" value="1"/>
</dbReference>
<keyword evidence="3" id="KW-1185">Reference proteome</keyword>
<gene>
    <name evidence="2" type="ORF">L2740_04115</name>
</gene>
<sequence length="260" mass="29825">MNSQLIQHFEYLKLPVSMAVYEQVVENNNLDLETMDKVMNEILCPQVDARVENSQRLARRNATLKWPQASMDKIPTDKHSPFSRKDIAKLRSCGWAKRQLSILLIGASGLGKTTMACALANEAILKGYKVKSISYMSLIDNLTNAKTEATGNEHLKAMKLINMFMRVDILHVDDWGLKPLSKDEQTELFRFVEAREGKGSWVITSQFDVSDWHKAIENNYIGDSILDRIAHTPYRFIYKLRDGVDSFRKLKAKKEEQYHG</sequence>
<dbReference type="EMBL" id="JAKILB010000002">
    <property type="protein sequence ID" value="MCL1137731.1"/>
    <property type="molecule type" value="Genomic_DNA"/>
</dbReference>
<accession>A0A9X2CFE7</accession>
<dbReference type="PIRSF" id="PIRSF003073">
    <property type="entry name" value="DNAC_TnpB_IstB"/>
    <property type="match status" value="1"/>
</dbReference>
<comment type="caution">
    <text evidence="2">The sequence shown here is derived from an EMBL/GenBank/DDBJ whole genome shotgun (WGS) entry which is preliminary data.</text>
</comment>
<organism evidence="2 3">
    <name type="scientific">Shewanella pneumatophori</name>
    <dbReference type="NCBI Taxonomy" id="314092"/>
    <lineage>
        <taxon>Bacteria</taxon>
        <taxon>Pseudomonadati</taxon>
        <taxon>Pseudomonadota</taxon>
        <taxon>Gammaproteobacteria</taxon>
        <taxon>Alteromonadales</taxon>
        <taxon>Shewanellaceae</taxon>
        <taxon>Shewanella</taxon>
    </lineage>
</organism>
<dbReference type="CDD" id="cd00009">
    <property type="entry name" value="AAA"/>
    <property type="match status" value="1"/>
</dbReference>
<evidence type="ECO:0000313" key="2">
    <source>
        <dbReference type="EMBL" id="MCL1137731.1"/>
    </source>
</evidence>
<dbReference type="RefSeq" id="WP_248948857.1">
    <property type="nucleotide sequence ID" value="NZ_JAKILB010000002.1"/>
</dbReference>
<keyword evidence="2" id="KW-0067">ATP-binding</keyword>
<protein>
    <submittedName>
        <fullName evidence="2">ATP-binding protein</fullName>
    </submittedName>
</protein>
<keyword evidence="2" id="KW-0547">Nucleotide-binding</keyword>